<reference evidence="2" key="1">
    <citation type="submission" date="2018-11" db="EMBL/GenBank/DDBJ databases">
        <authorList>
            <person name="Grassa J C."/>
        </authorList>
    </citation>
    <scope>NUCLEOTIDE SEQUENCE [LARGE SCALE GENOMIC DNA]</scope>
</reference>
<keyword evidence="3" id="KW-1185">Reference proteome</keyword>
<dbReference type="Proteomes" id="UP000596661">
    <property type="component" value="Chromosome 8"/>
</dbReference>
<feature type="region of interest" description="Disordered" evidence="1">
    <location>
        <begin position="1"/>
        <end position="24"/>
    </location>
</feature>
<reference evidence="2" key="2">
    <citation type="submission" date="2021-03" db="UniProtKB">
        <authorList>
            <consortium name="EnsemblPlants"/>
        </authorList>
    </citation>
    <scope>IDENTIFICATION</scope>
</reference>
<protein>
    <submittedName>
        <fullName evidence="2">Uncharacterized protein</fullName>
    </submittedName>
</protein>
<accession>A0A803Q8A2</accession>
<evidence type="ECO:0000256" key="1">
    <source>
        <dbReference type="SAM" id="MobiDB-lite"/>
    </source>
</evidence>
<dbReference type="Gramene" id="evm.model.08.1311">
    <property type="protein sequence ID" value="cds.evm.model.08.1311"/>
    <property type="gene ID" value="evm.TU.08.1311"/>
</dbReference>
<feature type="compositionally biased region" description="Polar residues" evidence="1">
    <location>
        <begin position="1"/>
        <end position="15"/>
    </location>
</feature>
<dbReference type="AlphaFoldDB" id="A0A803Q8A2"/>
<dbReference type="EnsemblPlants" id="evm.model.08.1311">
    <property type="protein sequence ID" value="cds.evm.model.08.1311"/>
    <property type="gene ID" value="evm.TU.08.1311"/>
</dbReference>
<proteinExistence type="predicted"/>
<name>A0A803Q8A2_CANSA</name>
<organism evidence="2 3">
    <name type="scientific">Cannabis sativa</name>
    <name type="common">Hemp</name>
    <name type="synonym">Marijuana</name>
    <dbReference type="NCBI Taxonomy" id="3483"/>
    <lineage>
        <taxon>Eukaryota</taxon>
        <taxon>Viridiplantae</taxon>
        <taxon>Streptophyta</taxon>
        <taxon>Embryophyta</taxon>
        <taxon>Tracheophyta</taxon>
        <taxon>Spermatophyta</taxon>
        <taxon>Magnoliopsida</taxon>
        <taxon>eudicotyledons</taxon>
        <taxon>Gunneridae</taxon>
        <taxon>Pentapetalae</taxon>
        <taxon>rosids</taxon>
        <taxon>fabids</taxon>
        <taxon>Rosales</taxon>
        <taxon>Cannabaceae</taxon>
        <taxon>Cannabis</taxon>
    </lineage>
</organism>
<evidence type="ECO:0000313" key="3">
    <source>
        <dbReference type="Proteomes" id="UP000596661"/>
    </source>
</evidence>
<dbReference type="EMBL" id="UZAU01000706">
    <property type="status" value="NOT_ANNOTATED_CDS"/>
    <property type="molecule type" value="Genomic_DNA"/>
</dbReference>
<sequence>MAGNLTNGDNNTRSINVGKMNVPLPRNGTTPVDAINEGVGWRTVTPLSLFLETAAHVRETSTLAAIAGQFSPITRAVVSEGIIQLTTAQYTALQDQMQALQAEINGRVRNRRPLRAPTTHSNNPW</sequence>
<evidence type="ECO:0000313" key="2">
    <source>
        <dbReference type="EnsemblPlants" id="cds.evm.model.08.1311"/>
    </source>
</evidence>